<protein>
    <submittedName>
        <fullName evidence="2">Uncharacterized protein</fullName>
    </submittedName>
</protein>
<organism evidence="2 3">
    <name type="scientific">Steinernema hermaphroditum</name>
    <dbReference type="NCBI Taxonomy" id="289476"/>
    <lineage>
        <taxon>Eukaryota</taxon>
        <taxon>Metazoa</taxon>
        <taxon>Ecdysozoa</taxon>
        <taxon>Nematoda</taxon>
        <taxon>Chromadorea</taxon>
        <taxon>Rhabditida</taxon>
        <taxon>Tylenchina</taxon>
        <taxon>Panagrolaimomorpha</taxon>
        <taxon>Strongyloidoidea</taxon>
        <taxon>Steinernematidae</taxon>
        <taxon>Steinernema</taxon>
    </lineage>
</organism>
<name>A0AA39M718_9BILA</name>
<keyword evidence="1" id="KW-0472">Membrane</keyword>
<keyword evidence="3" id="KW-1185">Reference proteome</keyword>
<dbReference type="AlphaFoldDB" id="A0AA39M718"/>
<evidence type="ECO:0000256" key="1">
    <source>
        <dbReference type="SAM" id="Phobius"/>
    </source>
</evidence>
<reference evidence="2" key="1">
    <citation type="submission" date="2023-06" db="EMBL/GenBank/DDBJ databases">
        <title>Genomic analysis of the entomopathogenic nematode Steinernema hermaphroditum.</title>
        <authorList>
            <person name="Schwarz E.M."/>
            <person name="Heppert J.K."/>
            <person name="Baniya A."/>
            <person name="Schwartz H.T."/>
            <person name="Tan C.-H."/>
            <person name="Antoshechkin I."/>
            <person name="Sternberg P.W."/>
            <person name="Goodrich-Blair H."/>
            <person name="Dillman A.R."/>
        </authorList>
    </citation>
    <scope>NUCLEOTIDE SEQUENCE</scope>
    <source>
        <strain evidence="2">PS9179</strain>
        <tissue evidence="2">Whole animal</tissue>
    </source>
</reference>
<keyword evidence="1" id="KW-1133">Transmembrane helix</keyword>
<evidence type="ECO:0000313" key="2">
    <source>
        <dbReference type="EMBL" id="KAK0422885.1"/>
    </source>
</evidence>
<dbReference type="Proteomes" id="UP001175271">
    <property type="component" value="Unassembled WGS sequence"/>
</dbReference>
<comment type="caution">
    <text evidence="2">The sequence shown here is derived from an EMBL/GenBank/DDBJ whole genome shotgun (WGS) entry which is preliminary data.</text>
</comment>
<gene>
    <name evidence="2" type="ORF">QR680_007844</name>
</gene>
<evidence type="ECO:0000313" key="3">
    <source>
        <dbReference type="Proteomes" id="UP001175271"/>
    </source>
</evidence>
<feature type="transmembrane region" description="Helical" evidence="1">
    <location>
        <begin position="40"/>
        <end position="73"/>
    </location>
</feature>
<accession>A0AA39M718</accession>
<keyword evidence="1" id="KW-0812">Transmembrane</keyword>
<dbReference type="EMBL" id="JAUCMV010000001">
    <property type="protein sequence ID" value="KAK0422885.1"/>
    <property type="molecule type" value="Genomic_DNA"/>
</dbReference>
<sequence>MRTAFLITLILFDSSAEVLRHQHHGRPSREKRELLSTSIVSAAAVAAIPTAIVVGGAAAAGGIVSALVTYSIISDSDINDTIQQICEPSPSLYRRVEYLRKLALHSQFLSSSNVDPVEDDDSDEEERSMRHLRHRRPVILPVDFRPLKDMLLSAAMNAALRKVLHDFENEL</sequence>
<proteinExistence type="predicted"/>